<dbReference type="InterPro" id="IPR051906">
    <property type="entry name" value="TolC-like"/>
</dbReference>
<evidence type="ECO:0000313" key="9">
    <source>
        <dbReference type="EMBL" id="MBC3863264.1"/>
    </source>
</evidence>
<dbReference type="NCBIfam" id="TIGR01844">
    <property type="entry name" value="type_I_sec_TolC"/>
    <property type="match status" value="1"/>
</dbReference>
<dbReference type="PANTHER" id="PTHR30026:SF20">
    <property type="entry name" value="OUTER MEMBRANE PROTEIN TOLC"/>
    <property type="match status" value="1"/>
</dbReference>
<dbReference type="Pfam" id="PF02321">
    <property type="entry name" value="OEP"/>
    <property type="match status" value="2"/>
</dbReference>
<protein>
    <submittedName>
        <fullName evidence="9">TolC family outer membrane protein</fullName>
    </submittedName>
</protein>
<evidence type="ECO:0000256" key="1">
    <source>
        <dbReference type="ARBA" id="ARBA00004442"/>
    </source>
</evidence>
<dbReference type="InterPro" id="IPR003423">
    <property type="entry name" value="OMP_efflux"/>
</dbReference>
<evidence type="ECO:0000256" key="6">
    <source>
        <dbReference type="ARBA" id="ARBA00023136"/>
    </source>
</evidence>
<keyword evidence="6" id="KW-0472">Membrane</keyword>
<sequence length="454" mass="49381">MRQLFFAIMALSIFHSSSAKAMGLLQIYREALISDSIYASARASQLAGEEKAVQGRSSLMPNVVLSGQITRTSQESIGDFSSTGAALATSASNKTYGLQLSYTLQVTQPLFRWANWQQYEQGKLAVVASDAQFAQAKLDLIVRVAQAYFDVLDAQNVSTTLQAEKLSIAQQRIAAKRNFDIGTATITDSHEAQARYDLVVAQEYAAIADLNLKRAVLQQMSSKDIGELPMLKKGVTLAPLESAEEAYWLSLVDTKNYEVIAAQVRLEIAKRAISVSRAGHYPTVDLLATMQRTRASGDLPGSFPSADSNRTNSIGIQVSIPLFSGFMVSSQVNEAIALKEKARFDLESARRGAAQNARTTLFGFNSGMEKVKALEVAVVSGAASLASNVRGYEVGVRINIDVLNAQHQLHQTRRELEKARYDAIMNGLRLKAIAASLRETDLIDVASLLAYGDE</sequence>
<feature type="chain" id="PRO_5037778909" evidence="8">
    <location>
        <begin position="22"/>
        <end position="454"/>
    </location>
</feature>
<evidence type="ECO:0000256" key="7">
    <source>
        <dbReference type="ARBA" id="ARBA00023237"/>
    </source>
</evidence>
<dbReference type="SUPFAM" id="SSF56954">
    <property type="entry name" value="Outer membrane efflux proteins (OEP)"/>
    <property type="match status" value="1"/>
</dbReference>
<evidence type="ECO:0000313" key="10">
    <source>
        <dbReference type="Proteomes" id="UP000634011"/>
    </source>
</evidence>
<keyword evidence="7" id="KW-0998">Cell outer membrane</keyword>
<dbReference type="PANTHER" id="PTHR30026">
    <property type="entry name" value="OUTER MEMBRANE PROTEIN TOLC"/>
    <property type="match status" value="1"/>
</dbReference>
<evidence type="ECO:0000256" key="4">
    <source>
        <dbReference type="ARBA" id="ARBA00022452"/>
    </source>
</evidence>
<keyword evidence="4" id="KW-1134">Transmembrane beta strand</keyword>
<dbReference type="RefSeq" id="WP_186913205.1">
    <property type="nucleotide sequence ID" value="NZ_JACOFV010000013.1"/>
</dbReference>
<accession>A0A923KQP3</accession>
<dbReference type="EMBL" id="JACOFV010000013">
    <property type="protein sequence ID" value="MBC3863264.1"/>
    <property type="molecule type" value="Genomic_DNA"/>
</dbReference>
<evidence type="ECO:0000256" key="2">
    <source>
        <dbReference type="ARBA" id="ARBA00007613"/>
    </source>
</evidence>
<dbReference type="AlphaFoldDB" id="A0A923KQP3"/>
<dbReference type="GO" id="GO:0009279">
    <property type="term" value="C:cell outer membrane"/>
    <property type="evidence" value="ECO:0007669"/>
    <property type="project" value="UniProtKB-SubCell"/>
</dbReference>
<name>A0A923KQP3_9BURK</name>
<keyword evidence="10" id="KW-1185">Reference proteome</keyword>
<dbReference type="Gene3D" id="1.20.1600.10">
    <property type="entry name" value="Outer membrane efflux proteins (OEP)"/>
    <property type="match status" value="1"/>
</dbReference>
<gene>
    <name evidence="9" type="ORF">H8K32_14245</name>
</gene>
<keyword evidence="3" id="KW-0813">Transport</keyword>
<reference evidence="9" key="1">
    <citation type="submission" date="2020-08" db="EMBL/GenBank/DDBJ databases">
        <title>Novel species isolated from subtropical streams in China.</title>
        <authorList>
            <person name="Lu H."/>
        </authorList>
    </citation>
    <scope>NUCLEOTIDE SEQUENCE</scope>
    <source>
        <strain evidence="9">KACC 12607</strain>
    </source>
</reference>
<dbReference type="GO" id="GO:0015562">
    <property type="term" value="F:efflux transmembrane transporter activity"/>
    <property type="evidence" value="ECO:0007669"/>
    <property type="project" value="InterPro"/>
</dbReference>
<comment type="subcellular location">
    <subcellularLocation>
        <location evidence="1">Cell outer membrane</location>
    </subcellularLocation>
</comment>
<dbReference type="InterPro" id="IPR010130">
    <property type="entry name" value="T1SS_OMP_TolC"/>
</dbReference>
<dbReference type="GO" id="GO:0015288">
    <property type="term" value="F:porin activity"/>
    <property type="evidence" value="ECO:0007669"/>
    <property type="project" value="TreeGrafter"/>
</dbReference>
<keyword evidence="8" id="KW-0732">Signal</keyword>
<evidence type="ECO:0000256" key="3">
    <source>
        <dbReference type="ARBA" id="ARBA00022448"/>
    </source>
</evidence>
<comment type="caution">
    <text evidence="9">The sequence shown here is derived from an EMBL/GenBank/DDBJ whole genome shotgun (WGS) entry which is preliminary data.</text>
</comment>
<evidence type="ECO:0000256" key="5">
    <source>
        <dbReference type="ARBA" id="ARBA00022692"/>
    </source>
</evidence>
<proteinExistence type="inferred from homology"/>
<comment type="similarity">
    <text evidence="2">Belongs to the outer membrane factor (OMF) (TC 1.B.17) family.</text>
</comment>
<feature type="signal peptide" evidence="8">
    <location>
        <begin position="1"/>
        <end position="21"/>
    </location>
</feature>
<dbReference type="GO" id="GO:1990281">
    <property type="term" value="C:efflux pump complex"/>
    <property type="evidence" value="ECO:0007669"/>
    <property type="project" value="TreeGrafter"/>
</dbReference>
<keyword evidence="5" id="KW-0812">Transmembrane</keyword>
<evidence type="ECO:0000256" key="8">
    <source>
        <dbReference type="SAM" id="SignalP"/>
    </source>
</evidence>
<organism evidence="9 10">
    <name type="scientific">Undibacterium jejuense</name>
    <dbReference type="NCBI Taxonomy" id="1344949"/>
    <lineage>
        <taxon>Bacteria</taxon>
        <taxon>Pseudomonadati</taxon>
        <taxon>Pseudomonadota</taxon>
        <taxon>Betaproteobacteria</taxon>
        <taxon>Burkholderiales</taxon>
        <taxon>Oxalobacteraceae</taxon>
        <taxon>Undibacterium</taxon>
    </lineage>
</organism>
<dbReference type="Proteomes" id="UP000634011">
    <property type="component" value="Unassembled WGS sequence"/>
</dbReference>